<keyword evidence="2" id="KW-1185">Reference proteome</keyword>
<dbReference type="KEGG" id="mrob:HH214_12890"/>
<sequence length="286" mass="33916">MNIPHTQQPSVALLVHTCDRYQFLYPGFSYFFNQYWDFNTQVKYYFATEEADVDIPHFTTIKSGKGEWADRLRYLLQHQIQEPYVLYFQEDMWLNKPVSSRFFNQLFALTLQNHWQQVKLTSADVYKTNATPQYIEGYNISKLDNATSGYLMSHQVTLWEKEFLIQQLHKGEHPWRNERKGTKRLKKLNPDIYHVDYFSENGQSANNNNQPQAIPSEYHTVSVNSMLGSTVQPYITALQQGNKEQQAYAMQLQNHYQNHLTHDGSEKPRKEDVFKKLKNWFKKLVK</sequence>
<evidence type="ECO:0000313" key="1">
    <source>
        <dbReference type="EMBL" id="QJD98400.1"/>
    </source>
</evidence>
<reference evidence="1 2" key="1">
    <citation type="submission" date="2020-04" db="EMBL/GenBank/DDBJ databases">
        <title>Genome sequencing of novel species.</title>
        <authorList>
            <person name="Heo J."/>
            <person name="Kim S.-J."/>
            <person name="Kim J.-S."/>
            <person name="Hong S.-B."/>
            <person name="Kwon S.-W."/>
        </authorList>
    </citation>
    <scope>NUCLEOTIDE SEQUENCE [LARGE SCALE GENOMIC DNA]</scope>
    <source>
        <strain evidence="1 2">F39-2</strain>
    </source>
</reference>
<accession>A0A7L5E507</accession>
<dbReference type="AlphaFoldDB" id="A0A7L5E507"/>
<gene>
    <name evidence="1" type="ORF">HH214_12890</name>
</gene>
<protein>
    <submittedName>
        <fullName evidence="1">Uncharacterized protein</fullName>
    </submittedName>
</protein>
<name>A0A7L5E507_9SPHI</name>
<evidence type="ECO:0000313" key="2">
    <source>
        <dbReference type="Proteomes" id="UP000503278"/>
    </source>
</evidence>
<dbReference type="EMBL" id="CP051682">
    <property type="protein sequence ID" value="QJD98400.1"/>
    <property type="molecule type" value="Genomic_DNA"/>
</dbReference>
<proteinExistence type="predicted"/>
<organism evidence="1 2">
    <name type="scientific">Mucilaginibacter robiniae</name>
    <dbReference type="NCBI Taxonomy" id="2728022"/>
    <lineage>
        <taxon>Bacteria</taxon>
        <taxon>Pseudomonadati</taxon>
        <taxon>Bacteroidota</taxon>
        <taxon>Sphingobacteriia</taxon>
        <taxon>Sphingobacteriales</taxon>
        <taxon>Sphingobacteriaceae</taxon>
        <taxon>Mucilaginibacter</taxon>
    </lineage>
</organism>
<dbReference type="Proteomes" id="UP000503278">
    <property type="component" value="Chromosome"/>
</dbReference>